<accession>A0A1Y3E6R1</accession>
<evidence type="ECO:0008006" key="3">
    <source>
        <dbReference type="Google" id="ProtNLM"/>
    </source>
</evidence>
<evidence type="ECO:0000313" key="2">
    <source>
        <dbReference type="Proteomes" id="UP000243006"/>
    </source>
</evidence>
<dbReference type="Proteomes" id="UP000243006">
    <property type="component" value="Unassembled WGS sequence"/>
</dbReference>
<dbReference type="AlphaFoldDB" id="A0A1Y3E6R1"/>
<reference evidence="1 2" key="1">
    <citation type="submission" date="2015-04" db="EMBL/GenBank/DDBJ databases">
        <title>Draft genome of the roundworm Trichinella nativa.</title>
        <authorList>
            <person name="Mitreva M."/>
        </authorList>
    </citation>
    <scope>NUCLEOTIDE SEQUENCE [LARGE SCALE GENOMIC DNA]</scope>
    <source>
        <strain evidence="1 2">ISS45</strain>
    </source>
</reference>
<name>A0A1Y3E6R1_9BILA</name>
<proteinExistence type="predicted"/>
<evidence type="ECO:0000313" key="1">
    <source>
        <dbReference type="EMBL" id="OUC40814.1"/>
    </source>
</evidence>
<comment type="caution">
    <text evidence="1">The sequence shown here is derived from an EMBL/GenBank/DDBJ whole genome shotgun (WGS) entry which is preliminary data.</text>
</comment>
<protein>
    <recommendedName>
        <fullName evidence="3">Peptidase A2 domain-containing protein</fullName>
    </recommendedName>
</protein>
<dbReference type="Pfam" id="PF13650">
    <property type="entry name" value="Asp_protease_2"/>
    <property type="match status" value="1"/>
</dbReference>
<dbReference type="EMBL" id="LVZM01022300">
    <property type="protein sequence ID" value="OUC40814.1"/>
    <property type="molecule type" value="Genomic_DNA"/>
</dbReference>
<sequence length="130" mass="13536">MSVGATTTERVQETPMVECKSSSVSMMHANVASGKRGKINRFQRIKARAFGDAGSGMTVTYLLDTGAEYSFVREDAASALGVVGRAQPVKVEGALTSGGADRAESLLSNSGIEDPDERVGALAILGSDPR</sequence>
<organism evidence="1 2">
    <name type="scientific">Trichinella nativa</name>
    <dbReference type="NCBI Taxonomy" id="6335"/>
    <lineage>
        <taxon>Eukaryota</taxon>
        <taxon>Metazoa</taxon>
        <taxon>Ecdysozoa</taxon>
        <taxon>Nematoda</taxon>
        <taxon>Enoplea</taxon>
        <taxon>Dorylaimia</taxon>
        <taxon>Trichinellida</taxon>
        <taxon>Trichinellidae</taxon>
        <taxon>Trichinella</taxon>
    </lineage>
</organism>
<gene>
    <name evidence="1" type="ORF">D917_03785</name>
</gene>